<keyword evidence="1 3" id="KW-0808">Transferase</keyword>
<dbReference type="CDD" id="cd03801">
    <property type="entry name" value="GT4_PimA-like"/>
    <property type="match status" value="1"/>
</dbReference>
<dbReference type="EMBL" id="CP027666">
    <property type="protein sequence ID" value="AVO32949.1"/>
    <property type="molecule type" value="Genomic_DNA"/>
</dbReference>
<dbReference type="Pfam" id="PF22772">
    <property type="entry name" value="WsaF_C"/>
    <property type="match status" value="1"/>
</dbReference>
<evidence type="ECO:0000256" key="1">
    <source>
        <dbReference type="ARBA" id="ARBA00022679"/>
    </source>
</evidence>
<dbReference type="InterPro" id="IPR055050">
    <property type="entry name" value="WsaF_C"/>
</dbReference>
<dbReference type="GO" id="GO:0009103">
    <property type="term" value="P:lipopolysaccharide biosynthetic process"/>
    <property type="evidence" value="ECO:0007669"/>
    <property type="project" value="TreeGrafter"/>
</dbReference>
<gene>
    <name evidence="3" type="ORF">C6570_00755</name>
</gene>
<dbReference type="SUPFAM" id="SSF53756">
    <property type="entry name" value="UDP-Glycosyltransferase/glycogen phosphorylase"/>
    <property type="match status" value="1"/>
</dbReference>
<reference evidence="3 4" key="1">
    <citation type="submission" date="2018-03" db="EMBL/GenBank/DDBJ databases">
        <title>Genome sequencing of Ottowia sp.</title>
        <authorList>
            <person name="Kim S.-J."/>
            <person name="Heo J."/>
            <person name="Kwon S.-W."/>
        </authorList>
    </citation>
    <scope>NUCLEOTIDE SEQUENCE [LARGE SCALE GENOMIC DNA]</scope>
    <source>
        <strain evidence="3 4">KADR8-3</strain>
    </source>
</reference>
<dbReference type="PANTHER" id="PTHR46401">
    <property type="entry name" value="GLYCOSYLTRANSFERASE WBBK-RELATED"/>
    <property type="match status" value="1"/>
</dbReference>
<evidence type="ECO:0000313" key="4">
    <source>
        <dbReference type="Proteomes" id="UP000239709"/>
    </source>
</evidence>
<organism evidence="3 4">
    <name type="scientific">Ottowia oryzae</name>
    <dbReference type="NCBI Taxonomy" id="2109914"/>
    <lineage>
        <taxon>Bacteria</taxon>
        <taxon>Pseudomonadati</taxon>
        <taxon>Pseudomonadota</taxon>
        <taxon>Betaproteobacteria</taxon>
        <taxon>Burkholderiales</taxon>
        <taxon>Comamonadaceae</taxon>
        <taxon>Ottowia</taxon>
    </lineage>
</organism>
<proteinExistence type="predicted"/>
<keyword evidence="4" id="KW-1185">Reference proteome</keyword>
<evidence type="ECO:0000313" key="3">
    <source>
        <dbReference type="EMBL" id="AVO32949.1"/>
    </source>
</evidence>
<dbReference type="AlphaFoldDB" id="A0A2S0MAP1"/>
<sequence length="377" mass="42194">MIWVRLRHGPGQWSKTDVIGYYEFLVEKKPLSTQGVAGAKTMLWVIPDFNIGSGGHLNIFRTIYNLEPKGYVSTILIVGGTTHVDAKAAKKDIVEHFFPVRAEVIMDGDVLPSTEYVVATGWQTAYHVNRLPAPSKKVYFAQDFEPLFYPAGSEYVFSENTYHFGFYGIAAGQWLADKLSSEYAMQAKSVGFGVDERYKAHRRREPEIKRVFFYARPPTARRAFELGLVVLDLVHKRLPHVQFVLAGWDTENYRIPFPHLSCGTVGLDDLPDLYSQCDVALVLSLTNLSLLPLELMACRCAVVSNRGANVEWLLNDDIAILADLTPDSLADAVCRALTDDAYRVEMMDRAEQFASTQNWDDVAVAFEAGLVAAREAV</sequence>
<dbReference type="GO" id="GO:0016757">
    <property type="term" value="F:glycosyltransferase activity"/>
    <property type="evidence" value="ECO:0007669"/>
    <property type="project" value="TreeGrafter"/>
</dbReference>
<name>A0A2S0MAP1_9BURK</name>
<accession>A0A2S0MAP1</accession>
<dbReference type="GO" id="GO:0030247">
    <property type="term" value="F:polysaccharide binding"/>
    <property type="evidence" value="ECO:0007669"/>
    <property type="project" value="InterPro"/>
</dbReference>
<dbReference type="KEGG" id="otk:C6570_00755"/>
<dbReference type="OrthoDB" id="433681at2"/>
<dbReference type="Proteomes" id="UP000239709">
    <property type="component" value="Chromosome"/>
</dbReference>
<dbReference type="Gene3D" id="3.40.50.2000">
    <property type="entry name" value="Glycogen Phosphorylase B"/>
    <property type="match status" value="1"/>
</dbReference>
<evidence type="ECO:0000259" key="2">
    <source>
        <dbReference type="Pfam" id="PF22772"/>
    </source>
</evidence>
<protein>
    <submittedName>
        <fullName evidence="3">Glycosyl transferase family 1</fullName>
    </submittedName>
</protein>
<feature type="domain" description="WsaF C-terminal" evidence="2">
    <location>
        <begin position="209"/>
        <end position="333"/>
    </location>
</feature>
<dbReference type="PANTHER" id="PTHR46401:SF2">
    <property type="entry name" value="GLYCOSYLTRANSFERASE WBBK-RELATED"/>
    <property type="match status" value="1"/>
</dbReference>
<dbReference type="Gene3D" id="3.40.50.11090">
    <property type="match status" value="1"/>
</dbReference>